<dbReference type="Proteomes" id="UP000429607">
    <property type="component" value="Unassembled WGS sequence"/>
</dbReference>
<dbReference type="Proteomes" id="UP000435112">
    <property type="component" value="Unassembled WGS sequence"/>
</dbReference>
<gene>
    <name evidence="2" type="ORF">PR001_g13208</name>
    <name evidence="1" type="ORF">PR002_g13584</name>
</gene>
<evidence type="ECO:0000313" key="1">
    <source>
        <dbReference type="EMBL" id="KAE9016756.1"/>
    </source>
</evidence>
<evidence type="ECO:0000313" key="3">
    <source>
        <dbReference type="Proteomes" id="UP000429607"/>
    </source>
</evidence>
<sequence>MRATPLLTTRGNPVELYIDRAPVVPGESKEPHTEEQELDVYKLHAKEPYDDEQEQGVDKLHAWEQDDDEHHVDELHADKLNAEELHADKHP</sequence>
<reference evidence="3 4" key="1">
    <citation type="submission" date="2018-09" db="EMBL/GenBank/DDBJ databases">
        <title>Genomic investigation of the strawberry pathogen Phytophthora fragariae indicates pathogenicity is determined by transcriptional variation in three key races.</title>
        <authorList>
            <person name="Adams T.M."/>
            <person name="Armitage A.D."/>
            <person name="Sobczyk M.K."/>
            <person name="Bates H.J."/>
            <person name="Dunwell J.M."/>
            <person name="Nellist C.F."/>
            <person name="Harrison R.J."/>
        </authorList>
    </citation>
    <scope>NUCLEOTIDE SEQUENCE [LARGE SCALE GENOMIC DNA]</scope>
    <source>
        <strain evidence="2 3">SCRP249</strain>
        <strain evidence="1 4">SCRP324</strain>
    </source>
</reference>
<dbReference type="AlphaFoldDB" id="A0A6A3LW15"/>
<accession>A0A6A3LW15</accession>
<organism evidence="2 3">
    <name type="scientific">Phytophthora rubi</name>
    <dbReference type="NCBI Taxonomy" id="129364"/>
    <lineage>
        <taxon>Eukaryota</taxon>
        <taxon>Sar</taxon>
        <taxon>Stramenopiles</taxon>
        <taxon>Oomycota</taxon>
        <taxon>Peronosporomycetes</taxon>
        <taxon>Peronosporales</taxon>
        <taxon>Peronosporaceae</taxon>
        <taxon>Phytophthora</taxon>
    </lineage>
</organism>
<evidence type="ECO:0000313" key="4">
    <source>
        <dbReference type="Proteomes" id="UP000435112"/>
    </source>
</evidence>
<proteinExistence type="predicted"/>
<dbReference type="EMBL" id="QXFV01000891">
    <property type="protein sequence ID" value="KAE9022185.1"/>
    <property type="molecule type" value="Genomic_DNA"/>
</dbReference>
<name>A0A6A3LW15_9STRA</name>
<comment type="caution">
    <text evidence="2">The sequence shown here is derived from an EMBL/GenBank/DDBJ whole genome shotgun (WGS) entry which is preliminary data.</text>
</comment>
<evidence type="ECO:0000313" key="2">
    <source>
        <dbReference type="EMBL" id="KAE9022185.1"/>
    </source>
</evidence>
<protein>
    <submittedName>
        <fullName evidence="2">Uncharacterized protein</fullName>
    </submittedName>
</protein>
<dbReference type="EMBL" id="QXFU01000903">
    <property type="protein sequence ID" value="KAE9016756.1"/>
    <property type="molecule type" value="Genomic_DNA"/>
</dbReference>